<reference evidence="2" key="1">
    <citation type="journal article" date="2020" name="mSystems">
        <title>Genome- and Community-Level Interaction Insights into Carbon Utilization and Element Cycling Functions of Hydrothermarchaeota in Hydrothermal Sediment.</title>
        <authorList>
            <person name="Zhou Z."/>
            <person name="Liu Y."/>
            <person name="Xu W."/>
            <person name="Pan J."/>
            <person name="Luo Z.H."/>
            <person name="Li M."/>
        </authorList>
    </citation>
    <scope>NUCLEOTIDE SEQUENCE [LARGE SCALE GENOMIC DNA]</scope>
    <source>
        <strain evidence="2">SpSt-468</strain>
    </source>
</reference>
<feature type="domain" description="ArnR1-like winged helix-turn-helix" evidence="1">
    <location>
        <begin position="5"/>
        <end position="83"/>
    </location>
</feature>
<name>A0A7C3J447_9CREN</name>
<dbReference type="InterPro" id="IPR036390">
    <property type="entry name" value="WH_DNA-bd_sf"/>
</dbReference>
<dbReference type="Pfam" id="PF14947">
    <property type="entry name" value="HTH_45"/>
    <property type="match status" value="1"/>
</dbReference>
<comment type="caution">
    <text evidence="2">The sequence shown here is derived from an EMBL/GenBank/DDBJ whole genome shotgun (WGS) entry which is preliminary data.</text>
</comment>
<dbReference type="InterPro" id="IPR038723">
    <property type="entry name" value="ArnR1-like_HTH"/>
</dbReference>
<accession>A0A7C3J447</accession>
<dbReference type="Gene3D" id="1.10.10.10">
    <property type="entry name" value="Winged helix-like DNA-binding domain superfamily/Winged helix DNA-binding domain"/>
    <property type="match status" value="1"/>
</dbReference>
<dbReference type="SUPFAM" id="SSF46785">
    <property type="entry name" value="Winged helix' DNA-binding domain"/>
    <property type="match status" value="1"/>
</dbReference>
<evidence type="ECO:0000313" key="2">
    <source>
        <dbReference type="EMBL" id="HFK20693.1"/>
    </source>
</evidence>
<evidence type="ECO:0000259" key="1">
    <source>
        <dbReference type="Pfam" id="PF14947"/>
    </source>
</evidence>
<dbReference type="EMBL" id="DSTX01000009">
    <property type="protein sequence ID" value="HFK20693.1"/>
    <property type="molecule type" value="Genomic_DNA"/>
</dbReference>
<sequence length="90" mass="10414">MKRQKRAVFDVLSDILKVADKASGVKKTTIVYQANLNFAKAGEYIGMLIEQGFMRNCDGKRNLYVTTEKGRQFLSKYRQLIEEFETDRIS</sequence>
<organism evidence="2">
    <name type="scientific">Candidatus Methanomethylicus mesodigestus</name>
    <dbReference type="NCBI Taxonomy" id="1867258"/>
    <lineage>
        <taxon>Archaea</taxon>
        <taxon>Thermoproteota</taxon>
        <taxon>Methanosuratincolia</taxon>
        <taxon>Candidatus Methanomethylicales</taxon>
        <taxon>Candidatus Methanomethylicaceae</taxon>
        <taxon>Candidatus Methanomethylicus</taxon>
    </lineage>
</organism>
<proteinExistence type="predicted"/>
<dbReference type="InterPro" id="IPR036388">
    <property type="entry name" value="WH-like_DNA-bd_sf"/>
</dbReference>
<dbReference type="AlphaFoldDB" id="A0A7C3J447"/>
<protein>
    <submittedName>
        <fullName evidence="2">Transcriptional regulator</fullName>
    </submittedName>
</protein>
<gene>
    <name evidence="2" type="ORF">ENS19_05350</name>
</gene>